<evidence type="ECO:0000313" key="2">
    <source>
        <dbReference type="Proteomes" id="UP000473658"/>
    </source>
</evidence>
<accession>A0AA88F385</accession>
<sequence>MPDSNAAITINRTDQARFSTCRQLWMSMGIPDCRLWVPGYARLVSNFRLSALNRRCMFRTGLEGKLMLKLAGSLVFCLLPQCLLAQDVSGWYVGGALTGGTSDHLANWYGRVTNPSAQVFTGYNFADGRFVIGPELSIRTHLKEKEILQYTDFPEGTYRLFYKETFSAMASIRAGSMIGPTFLYGKVGMGAAFFEEREGGSGREYGKYLSTYHQNSFVYSVAAGAELNFDRYFLRLEAEYRDLPSQKYYDNNQYQFSAGLGIRF</sequence>
<protein>
    <submittedName>
        <fullName evidence="1">Porin family protein</fullName>
    </submittedName>
</protein>
<reference evidence="1 2" key="1">
    <citation type="submission" date="2018-08" db="EMBL/GenBank/DDBJ databases">
        <title>Crown Gall in kiwifruit.</title>
        <authorList>
            <person name="Visnovsky S.B."/>
            <person name="Pitman A.R."/>
        </authorList>
    </citation>
    <scope>NUCLEOTIDE SEQUENCE [LARGE SCALE GENOMIC DNA]</scope>
    <source>
        <strain evidence="1 2">SBV_302_78_2</strain>
    </source>
</reference>
<dbReference type="AlphaFoldDB" id="A0AA88F385"/>
<evidence type="ECO:0000313" key="1">
    <source>
        <dbReference type="EMBL" id="KAA3504740.1"/>
    </source>
</evidence>
<comment type="caution">
    <text evidence="1">The sequence shown here is derived from an EMBL/GenBank/DDBJ whole genome shotgun (WGS) entry which is preliminary data.</text>
</comment>
<proteinExistence type="predicted"/>
<dbReference type="SUPFAM" id="SSF56925">
    <property type="entry name" value="OMPA-like"/>
    <property type="match status" value="1"/>
</dbReference>
<name>A0AA88F385_RHIRH</name>
<gene>
    <name evidence="1" type="ORF">DXM27_03680</name>
</gene>
<dbReference type="Proteomes" id="UP000473658">
    <property type="component" value="Unassembled WGS sequence"/>
</dbReference>
<dbReference type="InterPro" id="IPR011250">
    <property type="entry name" value="OMP/PagP_B-barrel"/>
</dbReference>
<organism evidence="1 2">
    <name type="scientific">Rhizobium rhizogenes</name>
    <name type="common">Agrobacterium rhizogenes</name>
    <dbReference type="NCBI Taxonomy" id="359"/>
    <lineage>
        <taxon>Bacteria</taxon>
        <taxon>Pseudomonadati</taxon>
        <taxon>Pseudomonadota</taxon>
        <taxon>Alphaproteobacteria</taxon>
        <taxon>Hyphomicrobiales</taxon>
        <taxon>Rhizobiaceae</taxon>
        <taxon>Rhizobium/Agrobacterium group</taxon>
        <taxon>Rhizobium</taxon>
    </lineage>
</organism>
<dbReference type="Gene3D" id="2.40.160.20">
    <property type="match status" value="1"/>
</dbReference>
<dbReference type="EMBL" id="QRFF01000001">
    <property type="protein sequence ID" value="KAA3504740.1"/>
    <property type="molecule type" value="Genomic_DNA"/>
</dbReference>